<accession>A0ABS8TFP7</accession>
<dbReference type="SUPFAM" id="SSF52954">
    <property type="entry name" value="Class II aaRS ABD-related"/>
    <property type="match status" value="1"/>
</dbReference>
<sequence>MHRRNIRLRIEYLCSKSLEGKEPLLYEKKRKNKEALEVGKPIPTELRNEEAALRKEIDLEDEHTADVILMHEHRGVPDGIIISHLPFGPTAYFGLLNVIGERTINILKHLSPVPKPDTKHVIAFANQSDHISFRGYSLVENAGSMVANVGCNRRVKPGATLVEPYL</sequence>
<comment type="caution">
    <text evidence="2">The sequence shown here is derived from an EMBL/GenBank/DDBJ whole genome shotgun (WGS) entry which is preliminary data.</text>
</comment>
<organism evidence="2 3">
    <name type="scientific">Datura stramonium</name>
    <name type="common">Jimsonweed</name>
    <name type="synonym">Common thornapple</name>
    <dbReference type="NCBI Taxonomy" id="4076"/>
    <lineage>
        <taxon>Eukaryota</taxon>
        <taxon>Viridiplantae</taxon>
        <taxon>Streptophyta</taxon>
        <taxon>Embryophyta</taxon>
        <taxon>Tracheophyta</taxon>
        <taxon>Spermatophyta</taxon>
        <taxon>Magnoliopsida</taxon>
        <taxon>eudicotyledons</taxon>
        <taxon>Gunneridae</taxon>
        <taxon>Pentapetalae</taxon>
        <taxon>asterids</taxon>
        <taxon>lamiids</taxon>
        <taxon>Solanales</taxon>
        <taxon>Solanaceae</taxon>
        <taxon>Solanoideae</taxon>
        <taxon>Datureae</taxon>
        <taxon>Datura</taxon>
    </lineage>
</organism>
<dbReference type="PROSITE" id="PS50833">
    <property type="entry name" value="BRIX"/>
    <property type="match status" value="1"/>
</dbReference>
<evidence type="ECO:0000259" key="1">
    <source>
        <dbReference type="PROSITE" id="PS50833"/>
    </source>
</evidence>
<evidence type="ECO:0000313" key="3">
    <source>
        <dbReference type="Proteomes" id="UP000823775"/>
    </source>
</evidence>
<dbReference type="EMBL" id="JACEIK010001517">
    <property type="protein sequence ID" value="MCD7469988.1"/>
    <property type="molecule type" value="Genomic_DNA"/>
</dbReference>
<proteinExistence type="predicted"/>
<protein>
    <recommendedName>
        <fullName evidence="1">Brix domain-containing protein</fullName>
    </recommendedName>
</protein>
<dbReference type="InterPro" id="IPR044281">
    <property type="entry name" value="IMP4/RPF1"/>
</dbReference>
<evidence type="ECO:0000313" key="2">
    <source>
        <dbReference type="EMBL" id="MCD7469988.1"/>
    </source>
</evidence>
<dbReference type="SMART" id="SM00879">
    <property type="entry name" value="Brix"/>
    <property type="match status" value="1"/>
</dbReference>
<gene>
    <name evidence="2" type="ORF">HAX54_009494</name>
</gene>
<dbReference type="PANTHER" id="PTHR22734:SF2">
    <property type="entry name" value="U3 SMALL NUCLEOLAR RIBONUCLEOPROTEIN PROTEIN IMP4"/>
    <property type="match status" value="1"/>
</dbReference>
<dbReference type="PANTHER" id="PTHR22734">
    <property type="entry name" value="U3 SMALL NUCLEOLAR RIBONUCLEOPROTEIN PROTEIN IMP4"/>
    <property type="match status" value="1"/>
</dbReference>
<dbReference type="InterPro" id="IPR007109">
    <property type="entry name" value="Brix"/>
</dbReference>
<dbReference type="Proteomes" id="UP000823775">
    <property type="component" value="Unassembled WGS sequence"/>
</dbReference>
<keyword evidence="3" id="KW-1185">Reference proteome</keyword>
<reference evidence="2 3" key="1">
    <citation type="journal article" date="2021" name="BMC Genomics">
        <title>Datura genome reveals duplications of psychoactive alkaloid biosynthetic genes and high mutation rate following tissue culture.</title>
        <authorList>
            <person name="Rajewski A."/>
            <person name="Carter-House D."/>
            <person name="Stajich J."/>
            <person name="Litt A."/>
        </authorList>
    </citation>
    <scope>NUCLEOTIDE SEQUENCE [LARGE SCALE GENOMIC DNA]</scope>
    <source>
        <strain evidence="2">AR-01</strain>
    </source>
</reference>
<feature type="domain" description="Brix" evidence="1">
    <location>
        <begin position="1"/>
        <end position="166"/>
    </location>
</feature>
<name>A0ABS8TFP7_DATST</name>